<dbReference type="Gene3D" id="3.40.50.1000">
    <property type="entry name" value="HAD superfamily/HAD-like"/>
    <property type="match status" value="1"/>
</dbReference>
<dbReference type="InterPro" id="IPR023214">
    <property type="entry name" value="HAD_sf"/>
</dbReference>
<dbReference type="PANTHER" id="PTHR46470">
    <property type="entry name" value="N-ACYLNEURAMINATE-9-PHOSPHATASE"/>
    <property type="match status" value="1"/>
</dbReference>
<evidence type="ECO:0000313" key="6">
    <source>
        <dbReference type="Proteomes" id="UP001219585"/>
    </source>
</evidence>
<dbReference type="Proteomes" id="UP001219585">
    <property type="component" value="Chromosome"/>
</dbReference>
<dbReference type="GO" id="GO:0044281">
    <property type="term" value="P:small molecule metabolic process"/>
    <property type="evidence" value="ECO:0007669"/>
    <property type="project" value="UniProtKB-ARBA"/>
</dbReference>
<dbReference type="Pfam" id="PF13419">
    <property type="entry name" value="HAD_2"/>
    <property type="match status" value="1"/>
</dbReference>
<proteinExistence type="predicted"/>
<evidence type="ECO:0000256" key="2">
    <source>
        <dbReference type="ARBA" id="ARBA00022723"/>
    </source>
</evidence>
<organism evidence="5 6">
    <name type="scientific">Lysinibacillus irui</name>
    <dbReference type="NCBI Taxonomy" id="2998077"/>
    <lineage>
        <taxon>Bacteria</taxon>
        <taxon>Bacillati</taxon>
        <taxon>Bacillota</taxon>
        <taxon>Bacilli</taxon>
        <taxon>Bacillales</taxon>
        <taxon>Bacillaceae</taxon>
        <taxon>Lysinibacillus</taxon>
    </lineage>
</organism>
<protein>
    <submittedName>
        <fullName evidence="5">HAD family hydrolase</fullName>
    </submittedName>
</protein>
<keyword evidence="4" id="KW-0460">Magnesium</keyword>
<comment type="cofactor">
    <cofactor evidence="1">
        <name>Mg(2+)</name>
        <dbReference type="ChEBI" id="CHEBI:18420"/>
    </cofactor>
</comment>
<dbReference type="RefSeq" id="WP_274795642.1">
    <property type="nucleotide sequence ID" value="NZ_CP113527.1"/>
</dbReference>
<dbReference type="PANTHER" id="PTHR46470:SF2">
    <property type="entry name" value="GLYCERALDEHYDE 3-PHOSPHATE PHOSPHATASE"/>
    <property type="match status" value="1"/>
</dbReference>
<reference evidence="5" key="1">
    <citation type="submission" date="2022-11" db="EMBL/GenBank/DDBJ databases">
        <title>Lysinibacillus irui.</title>
        <authorList>
            <person name="Akintayo S.O."/>
        </authorList>
    </citation>
    <scope>NUCLEOTIDE SEQUENCE</scope>
    <source>
        <strain evidence="5">IRB4-01</strain>
    </source>
</reference>
<dbReference type="InterPro" id="IPR051400">
    <property type="entry name" value="HAD-like_hydrolase"/>
</dbReference>
<dbReference type="InterPro" id="IPR006439">
    <property type="entry name" value="HAD-SF_hydro_IA"/>
</dbReference>
<dbReference type="InterPro" id="IPR041492">
    <property type="entry name" value="HAD_2"/>
</dbReference>
<keyword evidence="3 5" id="KW-0378">Hydrolase</keyword>
<evidence type="ECO:0000256" key="1">
    <source>
        <dbReference type="ARBA" id="ARBA00001946"/>
    </source>
</evidence>
<dbReference type="GO" id="GO:0016791">
    <property type="term" value="F:phosphatase activity"/>
    <property type="evidence" value="ECO:0007669"/>
    <property type="project" value="TreeGrafter"/>
</dbReference>
<dbReference type="GO" id="GO:0046872">
    <property type="term" value="F:metal ion binding"/>
    <property type="evidence" value="ECO:0007669"/>
    <property type="project" value="UniProtKB-KW"/>
</dbReference>
<dbReference type="SUPFAM" id="SSF56784">
    <property type="entry name" value="HAD-like"/>
    <property type="match status" value="1"/>
</dbReference>
<dbReference type="AlphaFoldDB" id="A0AAJ5RKM2"/>
<dbReference type="InterPro" id="IPR036412">
    <property type="entry name" value="HAD-like_sf"/>
</dbReference>
<gene>
    <name evidence="5" type="ORF">OU989_03025</name>
</gene>
<dbReference type="NCBIfam" id="TIGR01549">
    <property type="entry name" value="HAD-SF-IA-v1"/>
    <property type="match status" value="1"/>
</dbReference>
<evidence type="ECO:0000313" key="5">
    <source>
        <dbReference type="EMBL" id="WDV07471.1"/>
    </source>
</evidence>
<keyword evidence="2" id="KW-0479">Metal-binding</keyword>
<dbReference type="EMBL" id="CP113527">
    <property type="protein sequence ID" value="WDV07471.1"/>
    <property type="molecule type" value="Genomic_DNA"/>
</dbReference>
<evidence type="ECO:0000256" key="3">
    <source>
        <dbReference type="ARBA" id="ARBA00022801"/>
    </source>
</evidence>
<dbReference type="KEGG" id="liu:OU989_03025"/>
<sequence>MKKVVVFDMDDTVYDEFDFVKSGFQAVAQYLASTYDLNEKNLYKWMWKEVLEKGRGTVFDNLLRELHLYNKTLVQKCISIYRLHKPNIKLPIESEKVLQNLSKDYVLYLVTDGNKIVQQNKVTALKIEQYMKKCYITYRYGRKHSKPSPHCFKLIAQRENIEPNQIVYIGDNPTKDFIGIKPLGFKTIRIMTGQHKDLELDNEYEADIRINSLLELPPILKQLWR</sequence>
<name>A0AAJ5RKM2_9BACI</name>
<dbReference type="Gene3D" id="1.10.150.520">
    <property type="match status" value="1"/>
</dbReference>
<evidence type="ECO:0000256" key="4">
    <source>
        <dbReference type="ARBA" id="ARBA00022842"/>
    </source>
</evidence>
<accession>A0AAJ5RKM2</accession>
<dbReference type="SFLD" id="SFLDG01129">
    <property type="entry name" value="C1.5:_HAD__Beta-PGM__Phosphata"/>
    <property type="match status" value="1"/>
</dbReference>
<dbReference type="SFLD" id="SFLDS00003">
    <property type="entry name" value="Haloacid_Dehalogenase"/>
    <property type="match status" value="1"/>
</dbReference>